<evidence type="ECO:0000313" key="2">
    <source>
        <dbReference type="Proteomes" id="UP000199300"/>
    </source>
</evidence>
<name>A0A1H8L8X4_9BACI</name>
<accession>A0A1H8L8X4</accession>
<gene>
    <name evidence="1" type="ORF">SAMN04488134_103127</name>
</gene>
<dbReference type="RefSeq" id="WP_091495935.1">
    <property type="nucleotide sequence ID" value="NZ_FODJ01000003.1"/>
</dbReference>
<dbReference type="STRING" id="872970.SAMN04488134_103127"/>
<dbReference type="OrthoDB" id="9809725at2"/>
<evidence type="ECO:0008006" key="3">
    <source>
        <dbReference type="Google" id="ProtNLM"/>
    </source>
</evidence>
<protein>
    <recommendedName>
        <fullName evidence="3">Acetyltransferase (GNAT) domain-containing protein</fullName>
    </recommendedName>
</protein>
<organism evidence="1 2">
    <name type="scientific">Amphibacillus marinus</name>
    <dbReference type="NCBI Taxonomy" id="872970"/>
    <lineage>
        <taxon>Bacteria</taxon>
        <taxon>Bacillati</taxon>
        <taxon>Bacillota</taxon>
        <taxon>Bacilli</taxon>
        <taxon>Bacillales</taxon>
        <taxon>Bacillaceae</taxon>
        <taxon>Amphibacillus</taxon>
    </lineage>
</organism>
<sequence length="371" mass="43020">MSQVKLYRADQFSQCQNVTHPLYDYIRVLMSNDPSALIANITNAECYALEVGNKLMLLVDADYKPNQSYVTSIRAQYLDYAQEELKIVNIKGATIFSALFKGLKRIVPNKTDKVLYVGNYLFSTNLFESLSIAEIAEIEAVVAKQLPNRTIIFRSQNACLNKGLIANLTELGYQPFLSRQVYIADDAQKIKKKKSFKKDRQFARQTDLTVKTDFDVAYYADRIVDLYQQLYIEKYSTINPQYTRKFIIEMFAVENTTFTGIFDHDKLVGVTMSWTLDQVITVPILGYDLTYPQEAGIYRLLTYYTLMKVNETTCFHMSSGVGNFKLTRGAEYWPEFLYYKRMRNNLSTTMMDRLLQVVNKRIRKISDKHVF</sequence>
<dbReference type="EMBL" id="FODJ01000003">
    <property type="protein sequence ID" value="SEO01612.1"/>
    <property type="molecule type" value="Genomic_DNA"/>
</dbReference>
<reference evidence="1 2" key="1">
    <citation type="submission" date="2016-10" db="EMBL/GenBank/DDBJ databases">
        <authorList>
            <person name="de Groot N.N."/>
        </authorList>
    </citation>
    <scope>NUCLEOTIDE SEQUENCE [LARGE SCALE GENOMIC DNA]</scope>
    <source>
        <strain evidence="1 2">CGMCC 1.10434</strain>
    </source>
</reference>
<dbReference type="Proteomes" id="UP000199300">
    <property type="component" value="Unassembled WGS sequence"/>
</dbReference>
<dbReference type="AlphaFoldDB" id="A0A1H8L8X4"/>
<proteinExistence type="predicted"/>
<keyword evidence="2" id="KW-1185">Reference proteome</keyword>
<evidence type="ECO:0000313" key="1">
    <source>
        <dbReference type="EMBL" id="SEO01612.1"/>
    </source>
</evidence>